<evidence type="ECO:0000313" key="1">
    <source>
        <dbReference type="EMBL" id="KAA9374093.1"/>
    </source>
</evidence>
<accession>A0A5J5JVI2</accession>
<gene>
    <name evidence="1" type="ORF">F5972_33275</name>
</gene>
<name>A0A5J5JVI2_9ACTN</name>
<reference evidence="1 2" key="1">
    <citation type="submission" date="2019-09" db="EMBL/GenBank/DDBJ databases">
        <title>Screening of Novel Bioactive Compounds from Soil-Associated.</title>
        <authorList>
            <person name="Gong X."/>
        </authorList>
    </citation>
    <scope>NUCLEOTIDE SEQUENCE [LARGE SCALE GENOMIC DNA]</scope>
    <source>
        <strain evidence="1 2">Gxj-6</strain>
    </source>
</reference>
<comment type="caution">
    <text evidence="1">The sequence shown here is derived from an EMBL/GenBank/DDBJ whole genome shotgun (WGS) entry which is preliminary data.</text>
</comment>
<dbReference type="AlphaFoldDB" id="A0A5J5JVI2"/>
<protein>
    <submittedName>
        <fullName evidence="1">Uncharacterized protein</fullName>
    </submittedName>
</protein>
<dbReference type="Proteomes" id="UP000327011">
    <property type="component" value="Unassembled WGS sequence"/>
</dbReference>
<proteinExistence type="predicted"/>
<organism evidence="1 2">
    <name type="scientific">Microbispora cellulosiformans</name>
    <dbReference type="NCBI Taxonomy" id="2614688"/>
    <lineage>
        <taxon>Bacteria</taxon>
        <taxon>Bacillati</taxon>
        <taxon>Actinomycetota</taxon>
        <taxon>Actinomycetes</taxon>
        <taxon>Streptosporangiales</taxon>
        <taxon>Streptosporangiaceae</taxon>
        <taxon>Microbispora</taxon>
    </lineage>
</organism>
<dbReference type="RefSeq" id="WP_150939483.1">
    <property type="nucleotide sequence ID" value="NZ_VYTZ01000018.1"/>
</dbReference>
<sequence length="149" mass="16720">MTLLAMLAVLAGCWFSPSISRVWPPVVDDVRRIGGIVADTTSELSWEGHTTVTNVLVVDTRNTDSRKALEKVVALAKGRGWAVDSQGMSDRVSMRSDRWENTRLSLTRIASYQVDEFEDPRLAKVIRRLWKRPGSAGLVILQLDRTDRP</sequence>
<dbReference type="EMBL" id="VYTZ01000018">
    <property type="protein sequence ID" value="KAA9374093.1"/>
    <property type="molecule type" value="Genomic_DNA"/>
</dbReference>
<keyword evidence="2" id="KW-1185">Reference proteome</keyword>
<evidence type="ECO:0000313" key="2">
    <source>
        <dbReference type="Proteomes" id="UP000327011"/>
    </source>
</evidence>